<evidence type="ECO:0000313" key="5">
    <source>
        <dbReference type="Proteomes" id="UP001194696"/>
    </source>
</evidence>
<keyword evidence="2" id="KW-0472">Membrane</keyword>
<feature type="compositionally biased region" description="Low complexity" evidence="1">
    <location>
        <begin position="196"/>
        <end position="209"/>
    </location>
</feature>
<dbReference type="Proteomes" id="UP001194696">
    <property type="component" value="Unassembled WGS sequence"/>
</dbReference>
<dbReference type="InterPro" id="IPR040202">
    <property type="entry name" value="Brl1/Brr6"/>
</dbReference>
<keyword evidence="5" id="KW-1185">Reference proteome</keyword>
<dbReference type="PANTHER" id="PTHR28136:SF1">
    <property type="entry name" value="NUCLEUS EXPORT PROTEIN BRL1"/>
    <property type="match status" value="1"/>
</dbReference>
<feature type="compositionally biased region" description="Polar residues" evidence="1">
    <location>
        <begin position="25"/>
        <end position="49"/>
    </location>
</feature>
<dbReference type="SMART" id="SM01042">
    <property type="entry name" value="Brr6_like_C_C"/>
    <property type="match status" value="1"/>
</dbReference>
<comment type="caution">
    <text evidence="4">The sequence shown here is derived from an EMBL/GenBank/DDBJ whole genome shotgun (WGS) entry which is preliminary data.</text>
</comment>
<protein>
    <recommendedName>
        <fullName evidence="3">Brl1/Brr6 domain-containing protein</fullName>
    </recommendedName>
</protein>
<feature type="compositionally biased region" description="Polar residues" evidence="1">
    <location>
        <begin position="510"/>
        <end position="520"/>
    </location>
</feature>
<evidence type="ECO:0000256" key="1">
    <source>
        <dbReference type="SAM" id="MobiDB-lite"/>
    </source>
</evidence>
<evidence type="ECO:0000313" key="4">
    <source>
        <dbReference type="EMBL" id="KAG0295927.1"/>
    </source>
</evidence>
<reference evidence="4 5" key="1">
    <citation type="journal article" date="2020" name="Fungal Divers.">
        <title>Resolving the Mortierellaceae phylogeny through synthesis of multi-gene phylogenetics and phylogenomics.</title>
        <authorList>
            <person name="Vandepol N."/>
            <person name="Liber J."/>
            <person name="Desiro A."/>
            <person name="Na H."/>
            <person name="Kennedy M."/>
            <person name="Barry K."/>
            <person name="Grigoriev I.V."/>
            <person name="Miller A.N."/>
            <person name="O'Donnell K."/>
            <person name="Stajich J.E."/>
            <person name="Bonito G."/>
        </authorList>
    </citation>
    <scope>NUCLEOTIDE SEQUENCE [LARGE SCALE GENOMIC DNA]</scope>
    <source>
        <strain evidence="4 5">AD045</strain>
    </source>
</reference>
<dbReference type="EMBL" id="JAAAIM010000070">
    <property type="protein sequence ID" value="KAG0295927.1"/>
    <property type="molecule type" value="Genomic_DNA"/>
</dbReference>
<dbReference type="Pfam" id="PF10104">
    <property type="entry name" value="Brr6_like_C_C"/>
    <property type="match status" value="1"/>
</dbReference>
<gene>
    <name evidence="4" type="ORF">BGZ96_010618</name>
</gene>
<feature type="compositionally biased region" description="Acidic residues" evidence="1">
    <location>
        <begin position="227"/>
        <end position="247"/>
    </location>
</feature>
<dbReference type="InterPro" id="IPR018767">
    <property type="entry name" value="Brl1/Brr6_dom"/>
</dbReference>
<feature type="compositionally biased region" description="Polar residues" evidence="1">
    <location>
        <begin position="83"/>
        <end position="97"/>
    </location>
</feature>
<keyword evidence="2" id="KW-0812">Transmembrane</keyword>
<organism evidence="4 5">
    <name type="scientific">Linnemannia gamsii</name>
    <dbReference type="NCBI Taxonomy" id="64522"/>
    <lineage>
        <taxon>Eukaryota</taxon>
        <taxon>Fungi</taxon>
        <taxon>Fungi incertae sedis</taxon>
        <taxon>Mucoromycota</taxon>
        <taxon>Mortierellomycotina</taxon>
        <taxon>Mortierellomycetes</taxon>
        <taxon>Mortierellales</taxon>
        <taxon>Mortierellaceae</taxon>
        <taxon>Linnemannia</taxon>
    </lineage>
</organism>
<feature type="compositionally biased region" description="Polar residues" evidence="1">
    <location>
        <begin position="210"/>
        <end position="224"/>
    </location>
</feature>
<feature type="compositionally biased region" description="Polar residues" evidence="1">
    <location>
        <begin position="57"/>
        <end position="70"/>
    </location>
</feature>
<sequence>MSRMEMRSREAPMEWEREQDRNLPNIFSSPQPPAETTTAGPSNGQQQRPFGSGGVQRGSSFTSNQGSFTSDGWGATTPKPFRQDSQLSAGVATTSRENSFTFGSGGGSFSRSNSPSNATPQGFANTGTAALHRDGSGTTSAVADATEVMEVDKHPFTHHSAKTSGTEPFDMGSLRNGVVTEKGLSPRRGMPGKTRSSSSSVMLGSRTSSMQYRGSGASQGTSKFWSDEDDSPNEDMSWPEDDDQEEDAYGHRGPGRNANRHKQIRNMDGRRRRGWDQNSSERRRSDNVRPSAPQGRVWSENVDLPYILSGYVQVAMNSAFVGVVIYIIYNFITTIQSDVTIRAEDAVQREKQIIAKCDSDYYDEKCHMPHGRYLELLCQELMACKNKPHPRIERSAVAAQTFALIFNSFVHTISYKTMGFLVVIVFGGMYFSNHAISSYRHNHLIHHQDPIAHPGYAPPPSITAAAANKNSMIPAGLTRHDSNSSSREISLGRHGSLSWTRGGSVIGTEGSRSQSLTLQHRGSRHALPNSDDE</sequence>
<dbReference type="PANTHER" id="PTHR28136">
    <property type="entry name" value="NUCLEUS EXPORT PROTEIN BRR6"/>
    <property type="match status" value="1"/>
</dbReference>
<feature type="region of interest" description="Disordered" evidence="1">
    <location>
        <begin position="474"/>
        <end position="533"/>
    </location>
</feature>
<evidence type="ECO:0000256" key="2">
    <source>
        <dbReference type="SAM" id="Phobius"/>
    </source>
</evidence>
<evidence type="ECO:0000259" key="3">
    <source>
        <dbReference type="SMART" id="SM01042"/>
    </source>
</evidence>
<feature type="compositionally biased region" description="Basic and acidic residues" evidence="1">
    <location>
        <begin position="1"/>
        <end position="21"/>
    </location>
</feature>
<feature type="compositionally biased region" description="Polar residues" evidence="1">
    <location>
        <begin position="118"/>
        <end position="128"/>
    </location>
</feature>
<name>A0ABQ7KDQ4_9FUNG</name>
<feature type="region of interest" description="Disordered" evidence="1">
    <location>
        <begin position="1"/>
        <end position="295"/>
    </location>
</feature>
<accession>A0ABQ7KDQ4</accession>
<keyword evidence="2" id="KW-1133">Transmembrane helix</keyword>
<proteinExistence type="predicted"/>
<feature type="transmembrane region" description="Helical" evidence="2">
    <location>
        <begin position="413"/>
        <end position="431"/>
    </location>
</feature>
<feature type="transmembrane region" description="Helical" evidence="2">
    <location>
        <begin position="306"/>
        <end position="329"/>
    </location>
</feature>
<feature type="domain" description="Brl1/Brr6" evidence="3">
    <location>
        <begin position="308"/>
        <end position="440"/>
    </location>
</feature>